<dbReference type="SUPFAM" id="SSF57625">
    <property type="entry name" value="Invertebrate chitin-binding proteins"/>
    <property type="match status" value="1"/>
</dbReference>
<dbReference type="InterPro" id="IPR036508">
    <property type="entry name" value="Chitin-bd_dom_sf"/>
</dbReference>
<dbReference type="Proteomes" id="UP000030746">
    <property type="component" value="Unassembled WGS sequence"/>
</dbReference>
<feature type="domain" description="Chitin-binding type-2" evidence="1">
    <location>
        <begin position="1"/>
        <end position="52"/>
    </location>
</feature>
<dbReference type="Pfam" id="PF01607">
    <property type="entry name" value="CBM_14"/>
    <property type="match status" value="1"/>
</dbReference>
<dbReference type="GO" id="GO:0005576">
    <property type="term" value="C:extracellular region"/>
    <property type="evidence" value="ECO:0007669"/>
    <property type="project" value="InterPro"/>
</dbReference>
<proteinExistence type="predicted"/>
<organism evidence="2 3">
    <name type="scientific">Lottia gigantea</name>
    <name type="common">Giant owl limpet</name>
    <dbReference type="NCBI Taxonomy" id="225164"/>
    <lineage>
        <taxon>Eukaryota</taxon>
        <taxon>Metazoa</taxon>
        <taxon>Spiralia</taxon>
        <taxon>Lophotrochozoa</taxon>
        <taxon>Mollusca</taxon>
        <taxon>Gastropoda</taxon>
        <taxon>Patellogastropoda</taxon>
        <taxon>Lottioidea</taxon>
        <taxon>Lottiidae</taxon>
        <taxon>Lottia</taxon>
    </lineage>
</organism>
<evidence type="ECO:0000259" key="1">
    <source>
        <dbReference type="PROSITE" id="PS50940"/>
    </source>
</evidence>
<dbReference type="RefSeq" id="XP_009058649.1">
    <property type="nucleotide sequence ID" value="XM_009060401.1"/>
</dbReference>
<dbReference type="SMART" id="SM00494">
    <property type="entry name" value="ChtBD2"/>
    <property type="match status" value="1"/>
</dbReference>
<dbReference type="Gene3D" id="2.170.140.10">
    <property type="entry name" value="Chitin binding domain"/>
    <property type="match status" value="1"/>
</dbReference>
<dbReference type="CTD" id="20253194"/>
<feature type="non-terminal residue" evidence="2">
    <location>
        <position position="52"/>
    </location>
</feature>
<keyword evidence="3" id="KW-1185">Reference proteome</keyword>
<sequence>CPSIAFGMFAHCGDCSKFVMCIGQRLVPIDCPAGLVFDPSINVCNYQSQANC</sequence>
<name>V3ZHB7_LOTGI</name>
<dbReference type="AlphaFoldDB" id="V3ZHB7"/>
<dbReference type="InterPro" id="IPR002557">
    <property type="entry name" value="Chitin-bd_dom"/>
</dbReference>
<dbReference type="GO" id="GO:0008061">
    <property type="term" value="F:chitin binding"/>
    <property type="evidence" value="ECO:0007669"/>
    <property type="project" value="InterPro"/>
</dbReference>
<gene>
    <name evidence="2" type="ORF">LOTGIDRAFT_97896</name>
</gene>
<protein>
    <recommendedName>
        <fullName evidence="1">Chitin-binding type-2 domain-containing protein</fullName>
    </recommendedName>
</protein>
<dbReference type="EMBL" id="KB202367">
    <property type="protein sequence ID" value="ESO90653.1"/>
    <property type="molecule type" value="Genomic_DNA"/>
</dbReference>
<feature type="non-terminal residue" evidence="2">
    <location>
        <position position="1"/>
    </location>
</feature>
<accession>V3ZHB7</accession>
<dbReference type="HOGENOM" id="CLU_3093460_0_0_1"/>
<reference evidence="2 3" key="1">
    <citation type="journal article" date="2013" name="Nature">
        <title>Insights into bilaterian evolution from three spiralian genomes.</title>
        <authorList>
            <person name="Simakov O."/>
            <person name="Marletaz F."/>
            <person name="Cho S.J."/>
            <person name="Edsinger-Gonzales E."/>
            <person name="Havlak P."/>
            <person name="Hellsten U."/>
            <person name="Kuo D.H."/>
            <person name="Larsson T."/>
            <person name="Lv J."/>
            <person name="Arendt D."/>
            <person name="Savage R."/>
            <person name="Osoegawa K."/>
            <person name="de Jong P."/>
            <person name="Grimwood J."/>
            <person name="Chapman J.A."/>
            <person name="Shapiro H."/>
            <person name="Aerts A."/>
            <person name="Otillar R.P."/>
            <person name="Terry A.Y."/>
            <person name="Boore J.L."/>
            <person name="Grigoriev I.V."/>
            <person name="Lindberg D.R."/>
            <person name="Seaver E.C."/>
            <person name="Weisblat D.A."/>
            <person name="Putnam N.H."/>
            <person name="Rokhsar D.S."/>
        </authorList>
    </citation>
    <scope>NUCLEOTIDE SEQUENCE [LARGE SCALE GENOMIC DNA]</scope>
</reference>
<dbReference type="GeneID" id="20253194"/>
<evidence type="ECO:0000313" key="3">
    <source>
        <dbReference type="Proteomes" id="UP000030746"/>
    </source>
</evidence>
<dbReference type="OrthoDB" id="6161925at2759"/>
<dbReference type="PROSITE" id="PS50940">
    <property type="entry name" value="CHIT_BIND_II"/>
    <property type="match status" value="1"/>
</dbReference>
<dbReference type="KEGG" id="lgi:LOTGIDRAFT_97896"/>
<evidence type="ECO:0000313" key="2">
    <source>
        <dbReference type="EMBL" id="ESO90653.1"/>
    </source>
</evidence>